<dbReference type="GO" id="GO:0000976">
    <property type="term" value="F:transcription cis-regulatory region binding"/>
    <property type="evidence" value="ECO:0007669"/>
    <property type="project" value="TreeGrafter"/>
</dbReference>
<dbReference type="GO" id="GO:0032993">
    <property type="term" value="C:protein-DNA complex"/>
    <property type="evidence" value="ECO:0007669"/>
    <property type="project" value="TreeGrafter"/>
</dbReference>
<dbReference type="PROSITE" id="PS50110">
    <property type="entry name" value="RESPONSE_REGULATORY"/>
    <property type="match status" value="1"/>
</dbReference>
<evidence type="ECO:0000256" key="5">
    <source>
        <dbReference type="ARBA" id="ARBA00023125"/>
    </source>
</evidence>
<keyword evidence="3" id="KW-0902">Two-component regulatory system</keyword>
<dbReference type="PANTHER" id="PTHR48111">
    <property type="entry name" value="REGULATOR OF RPOS"/>
    <property type="match status" value="1"/>
</dbReference>
<dbReference type="InterPro" id="IPR016032">
    <property type="entry name" value="Sig_transdc_resp-reg_C-effctor"/>
</dbReference>
<dbReference type="SUPFAM" id="SSF46894">
    <property type="entry name" value="C-terminal effector domain of the bipartite response regulators"/>
    <property type="match status" value="1"/>
</dbReference>
<sequence length="236" mass="27065">MHILIVEDEPKIRDVLKAYLEMEGWAVDFTSDGHEAVSKFDLHQHDLILLDLKLEGLSGEDVCRRVRQKSNVPIIMITSKNRENDTIRGLNLGADDYIAKPFRVKEVVARIKALRRRLHLHETEDANEEGRPMVYDRGRLVVNPVNKSVFVDGKTVQLTATEFKLLTVLCENQKKVFSRSELSYIVQGYRFQGDSRTIDAHVKNLRKKIEEDSQQPRYIMTRIGAGYQFAAAPEGD</sequence>
<protein>
    <submittedName>
        <fullName evidence="11">Response regulator transcription factor</fullName>
    </submittedName>
</protein>
<dbReference type="InterPro" id="IPR001789">
    <property type="entry name" value="Sig_transdc_resp-reg_receiver"/>
</dbReference>
<keyword evidence="4" id="KW-0805">Transcription regulation</keyword>
<keyword evidence="5 8" id="KW-0238">DNA-binding</keyword>
<evidence type="ECO:0000256" key="8">
    <source>
        <dbReference type="PROSITE-ProRule" id="PRU01091"/>
    </source>
</evidence>
<dbReference type="SMART" id="SM00862">
    <property type="entry name" value="Trans_reg_C"/>
    <property type="match status" value="1"/>
</dbReference>
<dbReference type="Proteomes" id="UP000309676">
    <property type="component" value="Unassembled WGS sequence"/>
</dbReference>
<dbReference type="Pfam" id="PF00072">
    <property type="entry name" value="Response_reg"/>
    <property type="match status" value="1"/>
</dbReference>
<evidence type="ECO:0000313" key="12">
    <source>
        <dbReference type="Proteomes" id="UP000309676"/>
    </source>
</evidence>
<organism evidence="11 12">
    <name type="scientific">Paenibacillus antri</name>
    <dbReference type="NCBI Taxonomy" id="2582848"/>
    <lineage>
        <taxon>Bacteria</taxon>
        <taxon>Bacillati</taxon>
        <taxon>Bacillota</taxon>
        <taxon>Bacilli</taxon>
        <taxon>Bacillales</taxon>
        <taxon>Paenibacillaceae</taxon>
        <taxon>Paenibacillus</taxon>
    </lineage>
</organism>
<proteinExistence type="predicted"/>
<keyword evidence="2 7" id="KW-0597">Phosphoprotein</keyword>
<dbReference type="InterPro" id="IPR039420">
    <property type="entry name" value="WalR-like"/>
</dbReference>
<dbReference type="GO" id="GO:0000156">
    <property type="term" value="F:phosphorelay response regulator activity"/>
    <property type="evidence" value="ECO:0007669"/>
    <property type="project" value="TreeGrafter"/>
</dbReference>
<dbReference type="RefSeq" id="WP_138194579.1">
    <property type="nucleotide sequence ID" value="NZ_VCIW01000007.1"/>
</dbReference>
<dbReference type="Gene3D" id="3.40.50.2300">
    <property type="match status" value="1"/>
</dbReference>
<dbReference type="AlphaFoldDB" id="A0A5R9G669"/>
<evidence type="ECO:0000256" key="3">
    <source>
        <dbReference type="ARBA" id="ARBA00023012"/>
    </source>
</evidence>
<dbReference type="FunFam" id="3.40.50.2300:FF:000001">
    <property type="entry name" value="DNA-binding response regulator PhoB"/>
    <property type="match status" value="1"/>
</dbReference>
<keyword evidence="6" id="KW-0804">Transcription</keyword>
<dbReference type="Gene3D" id="6.10.250.690">
    <property type="match status" value="1"/>
</dbReference>
<gene>
    <name evidence="11" type="ORF">FE782_13265</name>
</gene>
<dbReference type="CDD" id="cd17574">
    <property type="entry name" value="REC_OmpR"/>
    <property type="match status" value="1"/>
</dbReference>
<evidence type="ECO:0000256" key="4">
    <source>
        <dbReference type="ARBA" id="ARBA00023015"/>
    </source>
</evidence>
<dbReference type="GO" id="GO:0005829">
    <property type="term" value="C:cytosol"/>
    <property type="evidence" value="ECO:0007669"/>
    <property type="project" value="TreeGrafter"/>
</dbReference>
<dbReference type="FunFam" id="1.10.10.10:FF:000018">
    <property type="entry name" value="DNA-binding response regulator ResD"/>
    <property type="match status" value="1"/>
</dbReference>
<dbReference type="PROSITE" id="PS51755">
    <property type="entry name" value="OMPR_PHOB"/>
    <property type="match status" value="1"/>
</dbReference>
<comment type="caution">
    <text evidence="11">The sequence shown here is derived from an EMBL/GenBank/DDBJ whole genome shotgun (WGS) entry which is preliminary data.</text>
</comment>
<dbReference type="InterPro" id="IPR001867">
    <property type="entry name" value="OmpR/PhoB-type_DNA-bd"/>
</dbReference>
<evidence type="ECO:0000259" key="10">
    <source>
        <dbReference type="PROSITE" id="PS51755"/>
    </source>
</evidence>
<dbReference type="GO" id="GO:0006355">
    <property type="term" value="P:regulation of DNA-templated transcription"/>
    <property type="evidence" value="ECO:0007669"/>
    <property type="project" value="InterPro"/>
</dbReference>
<feature type="modified residue" description="4-aspartylphosphate" evidence="7">
    <location>
        <position position="51"/>
    </location>
</feature>
<dbReference type="Gene3D" id="1.10.10.10">
    <property type="entry name" value="Winged helix-like DNA-binding domain superfamily/Winged helix DNA-binding domain"/>
    <property type="match status" value="1"/>
</dbReference>
<dbReference type="InterPro" id="IPR011006">
    <property type="entry name" value="CheY-like_superfamily"/>
</dbReference>
<dbReference type="SUPFAM" id="SSF52172">
    <property type="entry name" value="CheY-like"/>
    <property type="match status" value="1"/>
</dbReference>
<evidence type="ECO:0000256" key="7">
    <source>
        <dbReference type="PROSITE-ProRule" id="PRU00169"/>
    </source>
</evidence>
<evidence type="ECO:0000313" key="11">
    <source>
        <dbReference type="EMBL" id="TLS51872.1"/>
    </source>
</evidence>
<dbReference type="OrthoDB" id="9802426at2"/>
<evidence type="ECO:0000256" key="2">
    <source>
        <dbReference type="ARBA" id="ARBA00022553"/>
    </source>
</evidence>
<dbReference type="SMART" id="SM00448">
    <property type="entry name" value="REC"/>
    <property type="match status" value="1"/>
</dbReference>
<comment type="subcellular location">
    <subcellularLocation>
        <location evidence="1">Cytoplasm</location>
    </subcellularLocation>
</comment>
<dbReference type="EMBL" id="VCIW01000007">
    <property type="protein sequence ID" value="TLS51872.1"/>
    <property type="molecule type" value="Genomic_DNA"/>
</dbReference>
<evidence type="ECO:0000259" key="9">
    <source>
        <dbReference type="PROSITE" id="PS50110"/>
    </source>
</evidence>
<evidence type="ECO:0000256" key="6">
    <source>
        <dbReference type="ARBA" id="ARBA00023163"/>
    </source>
</evidence>
<dbReference type="CDD" id="cd00383">
    <property type="entry name" value="trans_reg_C"/>
    <property type="match status" value="1"/>
</dbReference>
<evidence type="ECO:0000256" key="1">
    <source>
        <dbReference type="ARBA" id="ARBA00004496"/>
    </source>
</evidence>
<accession>A0A5R9G669</accession>
<dbReference type="PANTHER" id="PTHR48111:SF73">
    <property type="entry name" value="ALKALINE PHOSPHATASE SYNTHESIS TRANSCRIPTIONAL REGULATORY PROTEIN PHOP"/>
    <property type="match status" value="1"/>
</dbReference>
<feature type="DNA-binding region" description="OmpR/PhoB-type" evidence="8">
    <location>
        <begin position="132"/>
        <end position="231"/>
    </location>
</feature>
<feature type="domain" description="Response regulatory" evidence="9">
    <location>
        <begin position="2"/>
        <end position="115"/>
    </location>
</feature>
<name>A0A5R9G669_9BACL</name>
<feature type="domain" description="OmpR/PhoB-type" evidence="10">
    <location>
        <begin position="132"/>
        <end position="231"/>
    </location>
</feature>
<reference evidence="11 12" key="1">
    <citation type="submission" date="2019-05" db="EMBL/GenBank/DDBJ databases">
        <authorList>
            <person name="Narsing Rao M.P."/>
            <person name="Li W.J."/>
        </authorList>
    </citation>
    <scope>NUCLEOTIDE SEQUENCE [LARGE SCALE GENOMIC DNA]</scope>
    <source>
        <strain evidence="11 12">SYSU_K30003</strain>
    </source>
</reference>
<dbReference type="Pfam" id="PF00486">
    <property type="entry name" value="Trans_reg_C"/>
    <property type="match status" value="1"/>
</dbReference>
<dbReference type="InterPro" id="IPR036388">
    <property type="entry name" value="WH-like_DNA-bd_sf"/>
</dbReference>
<keyword evidence="12" id="KW-1185">Reference proteome</keyword>